<evidence type="ECO:0000256" key="1">
    <source>
        <dbReference type="SAM" id="MobiDB-lite"/>
    </source>
</evidence>
<organism evidence="2 3">
    <name type="scientific">Panagrolaimus superbus</name>
    <dbReference type="NCBI Taxonomy" id="310955"/>
    <lineage>
        <taxon>Eukaryota</taxon>
        <taxon>Metazoa</taxon>
        <taxon>Ecdysozoa</taxon>
        <taxon>Nematoda</taxon>
        <taxon>Chromadorea</taxon>
        <taxon>Rhabditida</taxon>
        <taxon>Tylenchina</taxon>
        <taxon>Panagrolaimomorpha</taxon>
        <taxon>Panagrolaimoidea</taxon>
        <taxon>Panagrolaimidae</taxon>
        <taxon>Panagrolaimus</taxon>
    </lineage>
</organism>
<evidence type="ECO:0000313" key="3">
    <source>
        <dbReference type="WBParaSite" id="PSU_v2.g4331.t1"/>
    </source>
</evidence>
<dbReference type="AlphaFoldDB" id="A0A914Z251"/>
<sequence length="243" mass="27507">MENSYTETSPLFSYTNNNKNSNNGVAATINRLQKESFATSLTQIVDAVSEQQKEGETTVETKISEEIEEIKNSAELDPEDVAKAQEQRRTLLDALIKALTNFTSQFSEEEDAEVVTAVIKSHLRRFHSSRSYECLRSECHENTIRTSATLQNFVSKSITKEPESTELIPFLSPASVIKSPESFHTSSEQESSNSERMNAIKNSYTWQQWSSLKRNELTKGEQTRDSITMLLAENSDDEDVIYL</sequence>
<evidence type="ECO:0000313" key="2">
    <source>
        <dbReference type="Proteomes" id="UP000887577"/>
    </source>
</evidence>
<keyword evidence="2" id="KW-1185">Reference proteome</keyword>
<protein>
    <submittedName>
        <fullName evidence="3">Uncharacterized protein</fullName>
    </submittedName>
</protein>
<dbReference type="WBParaSite" id="PSU_v2.g4331.t1">
    <property type="protein sequence ID" value="PSU_v2.g4331.t1"/>
    <property type="gene ID" value="PSU_v2.g4331"/>
</dbReference>
<feature type="region of interest" description="Disordered" evidence="1">
    <location>
        <begin position="1"/>
        <end position="22"/>
    </location>
</feature>
<dbReference type="Proteomes" id="UP000887577">
    <property type="component" value="Unplaced"/>
</dbReference>
<name>A0A914Z251_9BILA</name>
<accession>A0A914Z251</accession>
<feature type="compositionally biased region" description="Polar residues" evidence="1">
    <location>
        <begin position="1"/>
        <end position="15"/>
    </location>
</feature>
<reference evidence="3" key="1">
    <citation type="submission" date="2022-11" db="UniProtKB">
        <authorList>
            <consortium name="WormBaseParasite"/>
        </authorList>
    </citation>
    <scope>IDENTIFICATION</scope>
</reference>
<proteinExistence type="predicted"/>